<reference evidence="1" key="3">
    <citation type="submission" date="2019-06" db="EMBL/GenBank/DDBJ databases">
        <authorList>
            <person name="Poynton C."/>
            <person name="Hasenbein S."/>
            <person name="Benoit J.B."/>
            <person name="Sepulveda M.S."/>
            <person name="Poelchau M.F."/>
            <person name="Murali S.C."/>
            <person name="Chen S."/>
            <person name="Glastad K.M."/>
            <person name="Werren J.H."/>
            <person name="Vineis J.H."/>
            <person name="Bowen J.L."/>
            <person name="Friedrich M."/>
            <person name="Jones J."/>
            <person name="Robertson H.M."/>
            <person name="Feyereisen R."/>
            <person name="Mechler-Hickson A."/>
            <person name="Mathers N."/>
            <person name="Lee C.E."/>
            <person name="Colbourne J.K."/>
            <person name="Biales A."/>
            <person name="Johnston J.S."/>
            <person name="Wellborn G.A."/>
            <person name="Rosendale A.J."/>
            <person name="Cridge A.G."/>
            <person name="Munoz-Torres M.C."/>
            <person name="Bain P.A."/>
            <person name="Manny A.R."/>
            <person name="Major K.M."/>
            <person name="Lambert F.N."/>
            <person name="Vulpe C.D."/>
            <person name="Tuck P."/>
            <person name="Blalock B.J."/>
            <person name="Lin Y.-Y."/>
            <person name="Smith M.E."/>
            <person name="Ochoa-Acuna H."/>
            <person name="Chen M.-J.M."/>
            <person name="Childers C.P."/>
            <person name="Qu J."/>
            <person name="Dugan S."/>
            <person name="Lee S.L."/>
            <person name="Chao H."/>
            <person name="Dinh H."/>
            <person name="Han Y."/>
            <person name="Doddapaneni H."/>
            <person name="Worley K.C."/>
            <person name="Muzny D.M."/>
            <person name="Gibbs R.A."/>
            <person name="Richards S."/>
        </authorList>
    </citation>
    <scope>NUCLEOTIDE SEQUENCE</scope>
    <source>
        <strain evidence="1">HAZT.00-mixed</strain>
        <tissue evidence="1">Whole organism</tissue>
    </source>
</reference>
<organism evidence="1">
    <name type="scientific">Hyalella azteca</name>
    <name type="common">Amphipod</name>
    <dbReference type="NCBI Taxonomy" id="294128"/>
    <lineage>
        <taxon>Eukaryota</taxon>
        <taxon>Metazoa</taxon>
        <taxon>Ecdysozoa</taxon>
        <taxon>Arthropoda</taxon>
        <taxon>Crustacea</taxon>
        <taxon>Multicrustacea</taxon>
        <taxon>Malacostraca</taxon>
        <taxon>Eumalacostraca</taxon>
        <taxon>Peracarida</taxon>
        <taxon>Amphipoda</taxon>
        <taxon>Senticaudata</taxon>
        <taxon>Talitrida</taxon>
        <taxon>Talitroidea</taxon>
        <taxon>Hyalellidae</taxon>
        <taxon>Hyalella</taxon>
    </lineage>
</organism>
<dbReference type="Proteomes" id="UP000711488">
    <property type="component" value="Unassembled WGS sequence"/>
</dbReference>
<accession>A0A6A0GXT7</accession>
<proteinExistence type="predicted"/>
<evidence type="ECO:0000313" key="1">
    <source>
        <dbReference type="EMBL" id="KAA0190206.1"/>
    </source>
</evidence>
<reference evidence="1" key="2">
    <citation type="journal article" date="2018" name="Environ. Sci. Technol.">
        <title>The Toxicogenome of Hyalella azteca: A Model for Sediment Ecotoxicology and Evolutionary Toxicology.</title>
        <authorList>
            <person name="Poynton H.C."/>
            <person name="Hasenbein S."/>
            <person name="Benoit J.B."/>
            <person name="Sepulveda M.S."/>
            <person name="Poelchau M.F."/>
            <person name="Hughes D.S.T."/>
            <person name="Murali S.C."/>
            <person name="Chen S."/>
            <person name="Glastad K.M."/>
            <person name="Goodisman M.A.D."/>
            <person name="Werren J.H."/>
            <person name="Vineis J.H."/>
            <person name="Bowen J.L."/>
            <person name="Friedrich M."/>
            <person name="Jones J."/>
            <person name="Robertson H.M."/>
            <person name="Feyereisen R."/>
            <person name="Mechler-Hickson A."/>
            <person name="Mathers N."/>
            <person name="Lee C.E."/>
            <person name="Colbourne J.K."/>
            <person name="Biales A."/>
            <person name="Johnston J.S."/>
            <person name="Wellborn G.A."/>
            <person name="Rosendale A.J."/>
            <person name="Cridge A.G."/>
            <person name="Munoz-Torres M.C."/>
            <person name="Bain P.A."/>
            <person name="Manny A.R."/>
            <person name="Major K.M."/>
            <person name="Lambert F.N."/>
            <person name="Vulpe C.D."/>
            <person name="Tuck P."/>
            <person name="Blalock B.J."/>
            <person name="Lin Y.Y."/>
            <person name="Smith M.E."/>
            <person name="Ochoa-Acuna H."/>
            <person name="Chen M.M."/>
            <person name="Childers C.P."/>
            <person name="Qu J."/>
            <person name="Dugan S."/>
            <person name="Lee S.L."/>
            <person name="Chao H."/>
            <person name="Dinh H."/>
            <person name="Han Y."/>
            <person name="Doddapaneni H."/>
            <person name="Worley K.C."/>
            <person name="Muzny D.M."/>
            <person name="Gibbs R.A."/>
            <person name="Richards S."/>
        </authorList>
    </citation>
    <scope>NUCLEOTIDE SEQUENCE</scope>
    <source>
        <strain evidence="1">HAZT.00-mixed</strain>
        <tissue evidence="1">Whole organism</tissue>
    </source>
</reference>
<evidence type="ECO:0008006" key="2">
    <source>
        <dbReference type="Google" id="ProtNLM"/>
    </source>
</evidence>
<reference evidence="1" key="1">
    <citation type="submission" date="2014-08" db="EMBL/GenBank/DDBJ databases">
        <authorList>
            <person name="Murali S."/>
            <person name="Richards S."/>
            <person name="Bandaranaike D."/>
            <person name="Bellair M."/>
            <person name="Blankenburg K."/>
            <person name="Chao H."/>
            <person name="Dinh H."/>
            <person name="Doddapaneni H."/>
            <person name="Dugan-Rocha S."/>
            <person name="Elkadiri S."/>
            <person name="Gnanaolivu R."/>
            <person name="Hughes D."/>
            <person name="Lee S."/>
            <person name="Li M."/>
            <person name="Ming W."/>
            <person name="Munidasa M."/>
            <person name="Muniz J."/>
            <person name="Nguyen L."/>
            <person name="Osuji N."/>
            <person name="Pu L.-L."/>
            <person name="Puazo M."/>
            <person name="Skinner E."/>
            <person name="Qu C."/>
            <person name="Quiroz J."/>
            <person name="Raj R."/>
            <person name="Weissenberger G."/>
            <person name="Xin Y."/>
            <person name="Zou X."/>
            <person name="Han Y."/>
            <person name="Worley K."/>
            <person name="Muzny D."/>
            <person name="Gibbs R."/>
        </authorList>
    </citation>
    <scope>NUCLEOTIDE SEQUENCE</scope>
    <source>
        <strain evidence="1">HAZT.00-mixed</strain>
        <tissue evidence="1">Whole organism</tissue>
    </source>
</reference>
<comment type="caution">
    <text evidence="1">The sequence shown here is derived from an EMBL/GenBank/DDBJ whole genome shotgun (WGS) entry which is preliminary data.</text>
</comment>
<dbReference type="Gene3D" id="2.60.40.10">
    <property type="entry name" value="Immunoglobulins"/>
    <property type="match status" value="1"/>
</dbReference>
<dbReference type="InterPro" id="IPR013783">
    <property type="entry name" value="Ig-like_fold"/>
</dbReference>
<gene>
    <name evidence="1" type="ORF">HAZT_HAZT008150</name>
</gene>
<sequence length="84" mass="9416">MGRCDPFVPLSAVVAQDYLLEAPSRSVIRGNAALFRCEVPSFVGDLVHVTAWQEETTGHHYYPNDDHGSKPACTGHHYYPNDDW</sequence>
<dbReference type="AlphaFoldDB" id="A0A6A0GXT7"/>
<dbReference type="EMBL" id="JQDR03013088">
    <property type="protein sequence ID" value="KAA0190206.1"/>
    <property type="molecule type" value="Genomic_DNA"/>
</dbReference>
<protein>
    <recommendedName>
        <fullName evidence="2">Ig-like domain-containing protein</fullName>
    </recommendedName>
</protein>
<name>A0A6A0GXT7_HYAAZ</name>